<protein>
    <submittedName>
        <fullName evidence="1">Uncharacterized protein</fullName>
    </submittedName>
</protein>
<dbReference type="EMBL" id="LBPX01000001">
    <property type="protein sequence ID" value="KKP68582.1"/>
    <property type="molecule type" value="Genomic_DNA"/>
</dbReference>
<evidence type="ECO:0000313" key="1">
    <source>
        <dbReference type="EMBL" id="KKP68582.1"/>
    </source>
</evidence>
<proteinExistence type="predicted"/>
<comment type="caution">
    <text evidence="1">The sequence shown here is derived from an EMBL/GenBank/DDBJ whole genome shotgun (WGS) entry which is preliminary data.</text>
</comment>
<accession>A0A0G0EMP9</accession>
<organism evidence="1 2">
    <name type="scientific">Candidatus Roizmanbacteria bacterium GW2011_GWC2_35_12</name>
    <dbReference type="NCBI Taxonomy" id="1618485"/>
    <lineage>
        <taxon>Bacteria</taxon>
        <taxon>Candidatus Roizmaniibacteriota</taxon>
    </lineage>
</organism>
<name>A0A0G0EMP9_9BACT</name>
<gene>
    <name evidence="1" type="ORF">UR63_C0001G0032</name>
</gene>
<sequence>MGKLEIKQIKTLDGAQLHYRDWRKTIHLYETEDRSSIFQGFRNELMELREELENPKKNRINIAGEAADILIYSMALLDHENQLFSSLYSNGKTVELFSELQELSKSRIKEKKWTSPDEVFEKIQKDTDTIEIVISNHSSSLNPSLREIVLDSSSLIVMLGLPVGRIVSGKLSRNENKYPRDQFTFESLSQDYNVPLGLVGQSLQELVKRRQVDLKDLWNKELDVKYLTSALGPAFGLHSIATAFLPFMQKILPNPQRSESN</sequence>
<dbReference type="AlphaFoldDB" id="A0A0G0EMP9"/>
<dbReference type="SUPFAM" id="SSF101386">
    <property type="entry name" value="all-alpha NTP pyrophosphatases"/>
    <property type="match status" value="1"/>
</dbReference>
<reference evidence="1 2" key="1">
    <citation type="journal article" date="2015" name="Nature">
        <title>rRNA introns, odd ribosomes, and small enigmatic genomes across a large radiation of phyla.</title>
        <authorList>
            <person name="Brown C.T."/>
            <person name="Hug L.A."/>
            <person name="Thomas B.C."/>
            <person name="Sharon I."/>
            <person name="Castelle C.J."/>
            <person name="Singh A."/>
            <person name="Wilkins M.J."/>
            <person name="Williams K.H."/>
            <person name="Banfield J.F."/>
        </authorList>
    </citation>
    <scope>NUCLEOTIDE SEQUENCE [LARGE SCALE GENOMIC DNA]</scope>
</reference>
<evidence type="ECO:0000313" key="2">
    <source>
        <dbReference type="Proteomes" id="UP000034127"/>
    </source>
</evidence>
<dbReference type="Proteomes" id="UP000034127">
    <property type="component" value="Unassembled WGS sequence"/>
</dbReference>